<dbReference type="InterPro" id="IPR017896">
    <property type="entry name" value="4Fe4S_Fe-S-bd"/>
</dbReference>
<feature type="binding site" evidence="9">
    <location>
        <position position="262"/>
    </location>
    <ligand>
        <name>[4Fe-4S] cluster</name>
        <dbReference type="ChEBI" id="CHEBI:49883"/>
        <label>2</label>
    </ligand>
</feature>
<dbReference type="PROSITE" id="PS51379">
    <property type="entry name" value="4FE4S_FER_2"/>
    <property type="match status" value="1"/>
</dbReference>
<comment type="subunit">
    <text evidence="9">Monomer.</text>
</comment>
<comment type="caution">
    <text evidence="9">Lacks conserved residue(s) required for the propagation of feature annotation.</text>
</comment>
<evidence type="ECO:0000256" key="3">
    <source>
        <dbReference type="ARBA" id="ARBA00022694"/>
    </source>
</evidence>
<comment type="cofactor">
    <cofactor evidence="9">
        <name>cob(II)alamin</name>
        <dbReference type="ChEBI" id="CHEBI:16304"/>
    </cofactor>
</comment>
<evidence type="ECO:0000256" key="6">
    <source>
        <dbReference type="ARBA" id="ARBA00023002"/>
    </source>
</evidence>
<gene>
    <name evidence="9 11" type="primary">queG</name>
    <name evidence="11" type="ORF">E0F26_04340</name>
</gene>
<keyword evidence="9" id="KW-0846">Cobalamin</keyword>
<comment type="function">
    <text evidence="9">Catalyzes the conversion of epoxyqueuosine (oQ) to queuosine (Q), which is a hypermodified base found in the wobble positions of tRNA(Asp), tRNA(Asn), tRNA(His) and tRNA(Tyr).</text>
</comment>
<keyword evidence="6 9" id="KW-0560">Oxidoreductase</keyword>
<evidence type="ECO:0000256" key="4">
    <source>
        <dbReference type="ARBA" id="ARBA00022723"/>
    </source>
</evidence>
<comment type="pathway">
    <text evidence="9">tRNA modification; tRNA-queuosine biosynthesis.</text>
</comment>
<accession>A0ABY6QBI2</accession>
<dbReference type="Pfam" id="PF13484">
    <property type="entry name" value="Fer4_16"/>
    <property type="match status" value="1"/>
</dbReference>
<feature type="binding site" evidence="9">
    <location>
        <position position="244"/>
    </location>
    <ligand>
        <name>tRNA</name>
        <dbReference type="ChEBI" id="CHEBI:17843"/>
    </ligand>
</feature>
<dbReference type="HAMAP" id="MF_00916">
    <property type="entry name" value="QueG"/>
    <property type="match status" value="1"/>
</dbReference>
<dbReference type="PANTHER" id="PTHR30002:SF4">
    <property type="entry name" value="EPOXYQUEUOSINE REDUCTASE"/>
    <property type="match status" value="1"/>
</dbReference>
<dbReference type="EMBL" id="CP036501">
    <property type="protein sequence ID" value="UZP75558.1"/>
    <property type="molecule type" value="Genomic_DNA"/>
</dbReference>
<evidence type="ECO:0000259" key="10">
    <source>
        <dbReference type="PROSITE" id="PS51379"/>
    </source>
</evidence>
<feature type="binding site" evidence="9">
    <location>
        <position position="77"/>
    </location>
    <ligand>
        <name>cob(II)alamin</name>
        <dbReference type="ChEBI" id="CHEBI:16304"/>
    </ligand>
</feature>
<evidence type="ECO:0000256" key="5">
    <source>
        <dbReference type="ARBA" id="ARBA00022785"/>
    </source>
</evidence>
<dbReference type="SUPFAM" id="SSF54862">
    <property type="entry name" value="4Fe-4S ferredoxins"/>
    <property type="match status" value="1"/>
</dbReference>
<feature type="binding site" evidence="9">
    <location>
        <position position="219"/>
    </location>
    <ligand>
        <name>[4Fe-4S] cluster</name>
        <dbReference type="ChEBI" id="CHEBI:49883"/>
        <label>2</label>
    </ligand>
</feature>
<evidence type="ECO:0000256" key="7">
    <source>
        <dbReference type="ARBA" id="ARBA00023004"/>
    </source>
</evidence>
<dbReference type="GO" id="GO:0052693">
    <property type="term" value="F:epoxyqueuosine reductase activity"/>
    <property type="evidence" value="ECO:0007669"/>
    <property type="project" value="UniProtKB-EC"/>
</dbReference>
<dbReference type="NCBIfam" id="TIGR00276">
    <property type="entry name" value="tRNA epoxyqueuosine(34) reductase QueG"/>
    <property type="match status" value="1"/>
</dbReference>
<evidence type="ECO:0000313" key="11">
    <source>
        <dbReference type="EMBL" id="UZP75558.1"/>
    </source>
</evidence>
<keyword evidence="8 9" id="KW-0411">Iron-sulfur</keyword>
<feature type="binding site" evidence="9">
    <location>
        <position position="189"/>
    </location>
    <ligand>
        <name>cob(II)alamin</name>
        <dbReference type="ChEBI" id="CHEBI:16304"/>
    </ligand>
</feature>
<dbReference type="Pfam" id="PF08331">
    <property type="entry name" value="QueG_DUF1730"/>
    <property type="match status" value="1"/>
</dbReference>
<feature type="binding site" evidence="9">
    <location>
        <position position="175"/>
    </location>
    <ligand>
        <name>cob(II)alamin</name>
        <dbReference type="ChEBI" id="CHEBI:16304"/>
    </ligand>
</feature>
<comment type="catalytic activity">
    <reaction evidence="9">
        <text>epoxyqueuosine(34) in tRNA + AH2 = queuosine(34) in tRNA + A + H2O</text>
        <dbReference type="Rhea" id="RHEA:32159"/>
        <dbReference type="Rhea" id="RHEA-COMP:18571"/>
        <dbReference type="Rhea" id="RHEA-COMP:18582"/>
        <dbReference type="ChEBI" id="CHEBI:13193"/>
        <dbReference type="ChEBI" id="CHEBI:15377"/>
        <dbReference type="ChEBI" id="CHEBI:17499"/>
        <dbReference type="ChEBI" id="CHEBI:194431"/>
        <dbReference type="ChEBI" id="CHEBI:194443"/>
        <dbReference type="EC" id="1.17.99.6"/>
    </reaction>
</comment>
<proteinExistence type="inferred from homology"/>
<dbReference type="PANTHER" id="PTHR30002">
    <property type="entry name" value="EPOXYQUEUOSINE REDUCTASE"/>
    <property type="match status" value="1"/>
</dbReference>
<dbReference type="InterPro" id="IPR004453">
    <property type="entry name" value="QueG"/>
</dbReference>
<keyword evidence="1 9" id="KW-0004">4Fe-4S</keyword>
<feature type="binding site" evidence="9">
    <location>
        <position position="269"/>
    </location>
    <ligand>
        <name>[4Fe-4S] cluster</name>
        <dbReference type="ChEBI" id="CHEBI:49883"/>
        <label>1</label>
    </ligand>
</feature>
<evidence type="ECO:0000256" key="9">
    <source>
        <dbReference type="HAMAP-Rule" id="MF_00916"/>
    </source>
</evidence>
<keyword evidence="7 9" id="KW-0408">Iron</keyword>
<organism evidence="11 12">
    <name type="scientific">Candidatus Paraluminiphilus aquimaris</name>
    <dbReference type="NCBI Taxonomy" id="2518994"/>
    <lineage>
        <taxon>Bacteria</taxon>
        <taxon>Pseudomonadati</taxon>
        <taxon>Pseudomonadota</taxon>
        <taxon>Gammaproteobacteria</taxon>
        <taxon>Cellvibrionales</taxon>
        <taxon>Halieaceae</taxon>
        <taxon>Candidatus Paraluminiphilus</taxon>
    </lineage>
</organism>
<feature type="binding site" evidence="9">
    <location>
        <position position="215"/>
    </location>
    <ligand>
        <name>[4Fe-4S] cluster</name>
        <dbReference type="ChEBI" id="CHEBI:49883"/>
        <label>1</label>
    </ligand>
</feature>
<feature type="active site" description="Proton donor" evidence="9">
    <location>
        <position position="154"/>
    </location>
</feature>
<feature type="binding site" evidence="9">
    <location>
        <position position="237"/>
    </location>
    <ligand>
        <name>cob(II)alamin</name>
        <dbReference type="ChEBI" id="CHEBI:16304"/>
    </ligand>
</feature>
<evidence type="ECO:0000256" key="2">
    <source>
        <dbReference type="ARBA" id="ARBA00022490"/>
    </source>
</evidence>
<feature type="domain" description="4Fe-4S ferredoxin-type" evidence="10">
    <location>
        <begin position="199"/>
        <end position="229"/>
    </location>
</feature>
<dbReference type="InterPro" id="IPR017900">
    <property type="entry name" value="4Fe4S_Fe_S_CS"/>
</dbReference>
<feature type="binding site" evidence="9">
    <location>
        <position position="178"/>
    </location>
    <ligand>
        <name>cob(II)alamin</name>
        <dbReference type="ChEBI" id="CHEBI:16304"/>
    </ligand>
</feature>
<comment type="cofactor">
    <cofactor evidence="9">
        <name>[4Fe-4S] cluster</name>
        <dbReference type="ChEBI" id="CHEBI:49883"/>
    </cofactor>
    <text evidence="9">Binds 2 [4Fe-4S] clusters per monomer.</text>
</comment>
<dbReference type="InterPro" id="IPR013542">
    <property type="entry name" value="QueG_DUF1730"/>
</dbReference>
<dbReference type="EC" id="1.17.99.6" evidence="9"/>
<keyword evidence="5 9" id="KW-0671">Queuosine biosynthesis</keyword>
<reference evidence="11 12" key="1">
    <citation type="submission" date="2019-02" db="EMBL/GenBank/DDBJ databases">
        <title>Halieaceae_genomes.</title>
        <authorList>
            <person name="Li S.-H."/>
        </authorList>
    </citation>
    <scope>NUCLEOTIDE SEQUENCE [LARGE SCALE GENOMIC DNA]</scope>
    <source>
        <strain evidence="11 12">JH123</strain>
    </source>
</reference>
<protein>
    <recommendedName>
        <fullName evidence="9">Epoxyqueuosine reductase</fullName>
        <ecNumber evidence="9">1.17.99.6</ecNumber>
    </recommendedName>
    <alternativeName>
        <fullName evidence="9">Queuosine biosynthesis protein QueG</fullName>
    </alternativeName>
</protein>
<evidence type="ECO:0000256" key="1">
    <source>
        <dbReference type="ARBA" id="ARBA00022485"/>
    </source>
</evidence>
<feature type="binding site" evidence="9">
    <location>
        <position position="154"/>
    </location>
    <ligand>
        <name>cob(II)alamin</name>
        <dbReference type="ChEBI" id="CHEBI:16304"/>
    </ligand>
</feature>
<keyword evidence="2 9" id="KW-0963">Cytoplasm</keyword>
<evidence type="ECO:0000256" key="8">
    <source>
        <dbReference type="ARBA" id="ARBA00023014"/>
    </source>
</evidence>
<name>A0ABY6QBI2_9GAMM</name>
<dbReference type="Proteomes" id="UP001317963">
    <property type="component" value="Chromosome"/>
</dbReference>
<dbReference type="Gene3D" id="3.30.70.20">
    <property type="match status" value="1"/>
</dbReference>
<dbReference type="PROSITE" id="PS00198">
    <property type="entry name" value="4FE4S_FER_1"/>
    <property type="match status" value="1"/>
</dbReference>
<keyword evidence="12" id="KW-1185">Reference proteome</keyword>
<feature type="binding site" evidence="9">
    <location>
        <position position="265"/>
    </location>
    <ligand>
        <name>[4Fe-4S] cluster</name>
        <dbReference type="ChEBI" id="CHEBI:49883"/>
        <label>2</label>
    </ligand>
</feature>
<evidence type="ECO:0000313" key="12">
    <source>
        <dbReference type="Proteomes" id="UP001317963"/>
    </source>
</evidence>
<feature type="binding site" evidence="9">
    <location>
        <position position="209"/>
    </location>
    <ligand>
        <name>[4Fe-4S] cluster</name>
        <dbReference type="ChEBI" id="CHEBI:49883"/>
        <label>1</label>
    </ligand>
</feature>
<sequence length="387" mass="43142">MREVYLAAPLICHNVSVNTANDKEIIATIRGWASELGFQDIGFTGVDLGEHEGYLQKWLDAGYEGTMSWMARHGTKRSRPNELIPGTCTVISCRMDYLPEAADSWQVIASSERGFISRYALGRDYHKLIRSRLAKLAERIRTELASGEFRAFVDSAPVLERAIAEQAGMGWIAKNTMLINESAGSWFFLGEIYTDIALAHSEPKREKHCGTCTACLDTCPTGAFVAPFVLDARRCISYLTIEHKGSIDPALRAKMGNRIYGCDDCQLVCPWNKFASLSKESDFEPRGDLANPDLASLFMWTEEEFEQQLQGSPIRRIGHERWLRNIAIALGNADSTSSVIGALKSRENDPSELVREHVAWALTQHAARDDSLQSMAVQFDPASDQSR</sequence>
<feature type="binding site" evidence="9">
    <location>
        <position position="212"/>
    </location>
    <ligand>
        <name>[4Fe-4S] cluster</name>
        <dbReference type="ChEBI" id="CHEBI:49883"/>
        <label>1</label>
    </ligand>
</feature>
<feature type="binding site" evidence="9">
    <location>
        <begin position="262"/>
        <end position="263"/>
    </location>
    <ligand>
        <name>cob(II)alamin</name>
        <dbReference type="ChEBI" id="CHEBI:16304"/>
    </ligand>
</feature>
<comment type="similarity">
    <text evidence="9">Belongs to the QueG family.</text>
</comment>
<keyword evidence="4 9" id="KW-0479">Metal-binding</keyword>
<keyword evidence="9" id="KW-0170">Cobalt</keyword>
<feature type="binding site" evidence="9">
    <location>
        <position position="235"/>
    </location>
    <ligand>
        <name>[4Fe-4S] cluster</name>
        <dbReference type="ChEBI" id="CHEBI:49883"/>
        <label>2</label>
    </ligand>
</feature>
<keyword evidence="3 9" id="KW-0819">tRNA processing</keyword>
<comment type="subcellular location">
    <subcellularLocation>
        <location evidence="9">Cytoplasm</location>
    </subcellularLocation>
</comment>